<evidence type="ECO:0000256" key="6">
    <source>
        <dbReference type="ARBA" id="ARBA00022777"/>
    </source>
</evidence>
<feature type="domain" description="Histidine kinase" evidence="12">
    <location>
        <begin position="509"/>
        <end position="697"/>
    </location>
</feature>
<keyword evidence="7" id="KW-0067">ATP-binding</keyword>
<dbReference type="SUPFAM" id="SSF48452">
    <property type="entry name" value="TPR-like"/>
    <property type="match status" value="2"/>
</dbReference>
<dbReference type="PANTHER" id="PTHR24421">
    <property type="entry name" value="NITRATE/NITRITE SENSOR PROTEIN NARX-RELATED"/>
    <property type="match status" value="1"/>
</dbReference>
<keyword evidence="11" id="KW-0472">Membrane</keyword>
<dbReference type="Pfam" id="PF07730">
    <property type="entry name" value="HisKA_3"/>
    <property type="match status" value="1"/>
</dbReference>
<protein>
    <recommendedName>
        <fullName evidence="2">histidine kinase</fullName>
        <ecNumber evidence="2">2.7.13.3</ecNumber>
    </recommendedName>
</protein>
<feature type="coiled-coil region" evidence="10">
    <location>
        <begin position="399"/>
        <end position="435"/>
    </location>
</feature>
<evidence type="ECO:0000256" key="10">
    <source>
        <dbReference type="SAM" id="Coils"/>
    </source>
</evidence>
<dbReference type="GO" id="GO:0046983">
    <property type="term" value="F:protein dimerization activity"/>
    <property type="evidence" value="ECO:0007669"/>
    <property type="project" value="InterPro"/>
</dbReference>
<dbReference type="SMART" id="SM00028">
    <property type="entry name" value="TPR"/>
    <property type="match status" value="4"/>
</dbReference>
<evidence type="ECO:0000313" key="14">
    <source>
        <dbReference type="Proteomes" id="UP000294824"/>
    </source>
</evidence>
<dbReference type="InterPro" id="IPR005467">
    <property type="entry name" value="His_kinase_dom"/>
</dbReference>
<dbReference type="PROSITE" id="PS50005">
    <property type="entry name" value="TPR"/>
    <property type="match status" value="1"/>
</dbReference>
<organism evidence="13 14">
    <name type="scientific">Algibacter lectus</name>
    <dbReference type="NCBI Taxonomy" id="221126"/>
    <lineage>
        <taxon>Bacteria</taxon>
        <taxon>Pseudomonadati</taxon>
        <taxon>Bacteroidota</taxon>
        <taxon>Flavobacteriia</taxon>
        <taxon>Flavobacteriales</taxon>
        <taxon>Flavobacteriaceae</taxon>
        <taxon>Algibacter</taxon>
    </lineage>
</organism>
<evidence type="ECO:0000256" key="7">
    <source>
        <dbReference type="ARBA" id="ARBA00022840"/>
    </source>
</evidence>
<keyword evidence="14" id="KW-1185">Reference proteome</keyword>
<accession>A0A4R8M5M3</accession>
<dbReference type="Pfam" id="PF13174">
    <property type="entry name" value="TPR_6"/>
    <property type="match status" value="1"/>
</dbReference>
<evidence type="ECO:0000259" key="12">
    <source>
        <dbReference type="PROSITE" id="PS50109"/>
    </source>
</evidence>
<dbReference type="CDD" id="cd16917">
    <property type="entry name" value="HATPase_UhpB-NarQ-NarX-like"/>
    <property type="match status" value="1"/>
</dbReference>
<dbReference type="Gene3D" id="1.25.40.10">
    <property type="entry name" value="Tetratricopeptide repeat domain"/>
    <property type="match status" value="2"/>
</dbReference>
<dbReference type="Pfam" id="PF02518">
    <property type="entry name" value="HATPase_c"/>
    <property type="match status" value="1"/>
</dbReference>
<evidence type="ECO:0000256" key="1">
    <source>
        <dbReference type="ARBA" id="ARBA00000085"/>
    </source>
</evidence>
<name>A0A4R8M5M3_9FLAO</name>
<keyword evidence="8" id="KW-0902">Two-component regulatory system</keyword>
<keyword evidence="5" id="KW-0547">Nucleotide-binding</keyword>
<dbReference type="GO" id="GO:0005524">
    <property type="term" value="F:ATP binding"/>
    <property type="evidence" value="ECO:0007669"/>
    <property type="project" value="UniProtKB-KW"/>
</dbReference>
<evidence type="ECO:0000256" key="5">
    <source>
        <dbReference type="ARBA" id="ARBA00022741"/>
    </source>
</evidence>
<dbReference type="InterPro" id="IPR050482">
    <property type="entry name" value="Sensor_HK_TwoCompSys"/>
</dbReference>
<keyword evidence="4" id="KW-0808">Transferase</keyword>
<evidence type="ECO:0000256" key="8">
    <source>
        <dbReference type="ARBA" id="ARBA00023012"/>
    </source>
</evidence>
<dbReference type="PROSITE" id="PS50109">
    <property type="entry name" value="HIS_KIN"/>
    <property type="match status" value="1"/>
</dbReference>
<dbReference type="InterPro" id="IPR019734">
    <property type="entry name" value="TPR_rpt"/>
</dbReference>
<evidence type="ECO:0000256" key="9">
    <source>
        <dbReference type="PROSITE-ProRule" id="PRU00339"/>
    </source>
</evidence>
<comment type="caution">
    <text evidence="13">The sequence shown here is derived from an EMBL/GenBank/DDBJ whole genome shotgun (WGS) entry which is preliminary data.</text>
</comment>
<evidence type="ECO:0000256" key="2">
    <source>
        <dbReference type="ARBA" id="ARBA00012438"/>
    </source>
</evidence>
<evidence type="ECO:0000256" key="3">
    <source>
        <dbReference type="ARBA" id="ARBA00022553"/>
    </source>
</evidence>
<dbReference type="InterPro" id="IPR011990">
    <property type="entry name" value="TPR-like_helical_dom_sf"/>
</dbReference>
<dbReference type="InterPro" id="IPR036890">
    <property type="entry name" value="HATPase_C_sf"/>
</dbReference>
<dbReference type="Gene3D" id="1.20.5.1930">
    <property type="match status" value="1"/>
</dbReference>
<keyword evidence="6 13" id="KW-0418">Kinase</keyword>
<dbReference type="SUPFAM" id="SSF55874">
    <property type="entry name" value="ATPase domain of HSP90 chaperone/DNA topoisomerase II/histidine kinase"/>
    <property type="match status" value="1"/>
</dbReference>
<keyword evidence="9" id="KW-0802">TPR repeat</keyword>
<evidence type="ECO:0000313" key="13">
    <source>
        <dbReference type="EMBL" id="TDY60610.1"/>
    </source>
</evidence>
<dbReference type="InterPro" id="IPR003594">
    <property type="entry name" value="HATPase_dom"/>
</dbReference>
<dbReference type="InterPro" id="IPR011712">
    <property type="entry name" value="Sig_transdc_His_kin_sub3_dim/P"/>
</dbReference>
<keyword evidence="3" id="KW-0597">Phosphoprotein</keyword>
<keyword evidence="11" id="KW-0812">Transmembrane</keyword>
<dbReference type="GO" id="GO:0000155">
    <property type="term" value="F:phosphorelay sensor kinase activity"/>
    <property type="evidence" value="ECO:0007669"/>
    <property type="project" value="InterPro"/>
</dbReference>
<dbReference type="RefSeq" id="WP_133968645.1">
    <property type="nucleotide sequence ID" value="NZ_SORL01000011.1"/>
</dbReference>
<keyword evidence="11" id="KW-1133">Transmembrane helix</keyword>
<dbReference type="AlphaFoldDB" id="A0A4R8M5M3"/>
<evidence type="ECO:0000256" key="11">
    <source>
        <dbReference type="SAM" id="Phobius"/>
    </source>
</evidence>
<feature type="repeat" description="TPR" evidence="9">
    <location>
        <begin position="229"/>
        <end position="262"/>
    </location>
</feature>
<gene>
    <name evidence="13" type="ORF">DFQ06_3190</name>
</gene>
<feature type="transmembrane region" description="Helical" evidence="11">
    <location>
        <begin position="442"/>
        <end position="463"/>
    </location>
</feature>
<dbReference type="EC" id="2.7.13.3" evidence="2"/>
<reference evidence="13 14" key="1">
    <citation type="submission" date="2019-03" db="EMBL/GenBank/DDBJ databases">
        <title>Genomic Encyclopedia of Type Strains, Phase III (KMG-III): the genomes of soil and plant-associated and newly described type strains.</title>
        <authorList>
            <person name="Whitman W."/>
        </authorList>
    </citation>
    <scope>NUCLEOTIDE SEQUENCE [LARGE SCALE GENOMIC DNA]</scope>
    <source>
        <strain evidence="13 14">CECT 8301</strain>
    </source>
</reference>
<dbReference type="Gene3D" id="3.30.565.10">
    <property type="entry name" value="Histidine kinase-like ATPase, C-terminal domain"/>
    <property type="match status" value="1"/>
</dbReference>
<dbReference type="GO" id="GO:0016020">
    <property type="term" value="C:membrane"/>
    <property type="evidence" value="ECO:0007669"/>
    <property type="project" value="InterPro"/>
</dbReference>
<comment type="catalytic activity">
    <reaction evidence="1">
        <text>ATP + protein L-histidine = ADP + protein N-phospho-L-histidine.</text>
        <dbReference type="EC" id="2.7.13.3"/>
    </reaction>
</comment>
<dbReference type="Proteomes" id="UP000294824">
    <property type="component" value="Unassembled WGS sequence"/>
</dbReference>
<keyword evidence="10" id="KW-0175">Coiled coil</keyword>
<dbReference type="SMART" id="SM00387">
    <property type="entry name" value="HATPase_c"/>
    <property type="match status" value="1"/>
</dbReference>
<proteinExistence type="predicted"/>
<dbReference type="EMBL" id="SORL01000011">
    <property type="protein sequence ID" value="TDY60610.1"/>
    <property type="molecule type" value="Genomic_DNA"/>
</dbReference>
<evidence type="ECO:0000256" key="4">
    <source>
        <dbReference type="ARBA" id="ARBA00022679"/>
    </source>
</evidence>
<sequence length="698" mass="80391">MPFKLQNIIAYLFLCYCTIGLTQTQTSIELEDKKVDELYHHFNSGSAKKAYKEAHQFLKKFKTNKAIANTNLLLAYYHNNYAEIDSSIYYTNQALAHKSIVNDSLANRLTILAYQLLALNNKNKGLYHESKKWHIKGAELSEKHNETNLYYSHIHGLASTYIALNKTQEAKQLFEKCIKHSKDAEIILGSYINLGSIYSSFSQYQLSNIYLQKAKAICEKDNSKQQALVNVIINIGDNYVNNGEIDQAIYTYGEAKKISIKNNFYNLELIISDKLGTVFYNQKRNNEAILIYANTLTKAINSDALNIQMNSYLMLEKLAARKEDYSTAYTYSKRYSRIKDSIDNLQTKEEINRLEVKFETLEKEKTIKLLKIENLNKSLNIKNKDAAIEKYELQKAIIAKQNENEVLQLQNRAEKRKSEIAILKEKEQLKALELDREKTIKYIVLGAFFILLVPTIGLLVIYYQKLQAQSLLNLKEKEVNAQRVNSLKKDQEIKIIKASIRGQDLERKKIAQEMHDSIGGNLAAIKLQFSQLSNHPDKAQLIYSQLDDTYEQVRNLSHNLLPKKIRENDFVSLITEYIKTVQEASNIKINIHFYDEEKINTLNKILQNELFSIFQELTTNTLKYADADTIDIQLDLLNSCIFFMYEDNGKGFDVSVTTLGIGLTNIKNRVNDYDGTLHIDSKINRGTSINIEIPLEQK</sequence>
<dbReference type="PANTHER" id="PTHR24421:SF10">
    <property type="entry name" value="NITRATE_NITRITE SENSOR PROTEIN NARQ"/>
    <property type="match status" value="1"/>
</dbReference>